<dbReference type="PROSITE" id="PS50181">
    <property type="entry name" value="FBOX"/>
    <property type="match status" value="1"/>
</dbReference>
<dbReference type="Proteomes" id="UP000230233">
    <property type="component" value="Chromosome I"/>
</dbReference>
<name>A0A2G5VJR7_9PELO</name>
<dbReference type="AlphaFoldDB" id="A0A2G5VJR7"/>
<keyword evidence="3" id="KW-1185">Reference proteome</keyword>
<protein>
    <recommendedName>
        <fullName evidence="1">F-box domain-containing protein</fullName>
    </recommendedName>
</protein>
<dbReference type="OrthoDB" id="5911011at2759"/>
<proteinExistence type="predicted"/>
<organism evidence="2 3">
    <name type="scientific">Caenorhabditis nigoni</name>
    <dbReference type="NCBI Taxonomy" id="1611254"/>
    <lineage>
        <taxon>Eukaryota</taxon>
        <taxon>Metazoa</taxon>
        <taxon>Ecdysozoa</taxon>
        <taxon>Nematoda</taxon>
        <taxon>Chromadorea</taxon>
        <taxon>Rhabditida</taxon>
        <taxon>Rhabditina</taxon>
        <taxon>Rhabditomorpha</taxon>
        <taxon>Rhabditoidea</taxon>
        <taxon>Rhabditidae</taxon>
        <taxon>Peloderinae</taxon>
        <taxon>Caenorhabditis</taxon>
    </lineage>
</organism>
<evidence type="ECO:0000259" key="1">
    <source>
        <dbReference type="PROSITE" id="PS50181"/>
    </source>
</evidence>
<accession>A0A2G5VJR7</accession>
<dbReference type="InterPro" id="IPR001810">
    <property type="entry name" value="F-box_dom"/>
</dbReference>
<dbReference type="Pfam" id="PF07735">
    <property type="entry name" value="FBA_2"/>
    <property type="match status" value="1"/>
</dbReference>
<dbReference type="PANTHER" id="PTHR21503">
    <property type="entry name" value="F-BOX-CONTAINING HYPOTHETICAL PROTEIN C.ELEGANS"/>
    <property type="match status" value="1"/>
</dbReference>
<comment type="caution">
    <text evidence="2">The sequence shown here is derived from an EMBL/GenBank/DDBJ whole genome shotgun (WGS) entry which is preliminary data.</text>
</comment>
<dbReference type="InterPro" id="IPR012885">
    <property type="entry name" value="F-box_Sdz-33"/>
</dbReference>
<feature type="domain" description="F-box" evidence="1">
    <location>
        <begin position="5"/>
        <end position="57"/>
    </location>
</feature>
<dbReference type="EMBL" id="PDUG01000001">
    <property type="protein sequence ID" value="PIC52008.1"/>
    <property type="molecule type" value="Genomic_DNA"/>
</dbReference>
<reference evidence="3" key="1">
    <citation type="submission" date="2017-10" db="EMBL/GenBank/DDBJ databases">
        <title>Rapid genome shrinkage in a self-fertile nematode reveals novel sperm competition proteins.</title>
        <authorList>
            <person name="Yin D."/>
            <person name="Schwarz E.M."/>
            <person name="Thomas C.G."/>
            <person name="Felde R.L."/>
            <person name="Korf I.F."/>
            <person name="Cutter A.D."/>
            <person name="Schartner C.M."/>
            <person name="Ralston E.J."/>
            <person name="Meyer B.J."/>
            <person name="Haag E.S."/>
        </authorList>
    </citation>
    <scope>NUCLEOTIDE SEQUENCE [LARGE SCALE GENOMIC DNA]</scope>
    <source>
        <strain evidence="3">JU1422</strain>
    </source>
</reference>
<evidence type="ECO:0000313" key="3">
    <source>
        <dbReference type="Proteomes" id="UP000230233"/>
    </source>
</evidence>
<dbReference type="PANTHER" id="PTHR21503:SF8">
    <property type="entry name" value="F-BOX ASSOCIATED DOMAIN-CONTAINING PROTEIN-RELATED"/>
    <property type="match status" value="1"/>
</dbReference>
<evidence type="ECO:0000313" key="2">
    <source>
        <dbReference type="EMBL" id="PIC52008.1"/>
    </source>
</evidence>
<gene>
    <name evidence="2" type="primary">Cnig_chr_I.g229</name>
    <name evidence="2" type="ORF">B9Z55_000229</name>
</gene>
<sequence length="297" mass="34393">MTRKRFPLHRLPLWVYEDVLKLLDIKEHFSLAGTSKKSFKAVQKMVSICCPQNFRMDCSLTRNRMEIVLSKEQPPYLVHFDTYFRPVQEYISMIVQLFKVTRCELSLQDTFETHKDVIQILKDCGISKVSMWESPGEQTNLEAILDVYCNIPEVHISRLNAVGAIPTTRTFEFNTLSIENGIWFSIGHLTESFLNCKKLYLKECRLSNADVNTFLKRWIEGSKMERCCIENSQFNLREIIGDIPVIPAAGLMLFIDQIYHVDEGSGYIIQQKNDGPRAIIVSHVNRVTLTTEFEFPL</sequence>